<proteinExistence type="predicted"/>
<gene>
    <name evidence="1" type="ORF">PV04_01883</name>
</gene>
<reference evidence="1 2" key="1">
    <citation type="submission" date="2015-01" db="EMBL/GenBank/DDBJ databases">
        <title>The Genome Sequence of Capronia semiimmersa CBS27337.</title>
        <authorList>
            <consortium name="The Broad Institute Genomics Platform"/>
            <person name="Cuomo C."/>
            <person name="de Hoog S."/>
            <person name="Gorbushina A."/>
            <person name="Stielow B."/>
            <person name="Teixiera M."/>
            <person name="Abouelleil A."/>
            <person name="Chapman S.B."/>
            <person name="Priest M."/>
            <person name="Young S.K."/>
            <person name="Wortman J."/>
            <person name="Nusbaum C."/>
            <person name="Birren B."/>
        </authorList>
    </citation>
    <scope>NUCLEOTIDE SEQUENCE [LARGE SCALE GENOMIC DNA]</scope>
    <source>
        <strain evidence="1 2">CBS 27337</strain>
    </source>
</reference>
<protein>
    <submittedName>
        <fullName evidence="1">Uncharacterized protein</fullName>
    </submittedName>
</protein>
<evidence type="ECO:0000313" key="1">
    <source>
        <dbReference type="EMBL" id="KIW73793.1"/>
    </source>
</evidence>
<dbReference type="Proteomes" id="UP000054266">
    <property type="component" value="Unassembled WGS sequence"/>
</dbReference>
<keyword evidence="2" id="KW-1185">Reference proteome</keyword>
<organism evidence="1 2">
    <name type="scientific">Phialophora macrospora</name>
    <dbReference type="NCBI Taxonomy" id="1851006"/>
    <lineage>
        <taxon>Eukaryota</taxon>
        <taxon>Fungi</taxon>
        <taxon>Dikarya</taxon>
        <taxon>Ascomycota</taxon>
        <taxon>Pezizomycotina</taxon>
        <taxon>Eurotiomycetes</taxon>
        <taxon>Chaetothyriomycetidae</taxon>
        <taxon>Chaetothyriales</taxon>
        <taxon>Herpotrichiellaceae</taxon>
        <taxon>Phialophora</taxon>
    </lineage>
</organism>
<name>A0A0D2FZ20_9EURO</name>
<accession>A0A0D2FZ20</accession>
<evidence type="ECO:0000313" key="2">
    <source>
        <dbReference type="Proteomes" id="UP000054266"/>
    </source>
</evidence>
<dbReference type="AlphaFoldDB" id="A0A0D2FZ20"/>
<sequence length="266" mass="31637">MSLFTTTNEDLYAQGRRFHQMLQSYRGDSPETQFAWDKWIEFNRKHPLVAREVSSQSDIVADDPYRPWNEAEENQMYVDKTHWNSFLRGCAIGAGFRVEIETIITFMRSQYAHMWRNKSQYGETYLVGWAIHHMPAPISEFLTWSISQEETEEEKCEWTINGFEQHLLTWAALFESNLAQKYYAQCRDYEDRRFYYEPQTDRVEQELYTSQPRTGGGPIAHFLYSRADHRRWAYQMFKTIWRCGFEDWAVRDGGVNVPMDSIMSGC</sequence>
<dbReference type="EMBL" id="KN846956">
    <property type="protein sequence ID" value="KIW73793.1"/>
    <property type="molecule type" value="Genomic_DNA"/>
</dbReference>
<dbReference type="HOGENOM" id="CLU_1049739_0_0_1"/>